<reference evidence="4" key="2">
    <citation type="submission" date="2016-10" db="EMBL/GenBank/DDBJ databases">
        <authorList>
            <person name="de Groot N.N."/>
        </authorList>
    </citation>
    <scope>NUCLEOTIDE SEQUENCE [LARGE SCALE GENOMIC DNA]</scope>
    <source>
        <strain evidence="4">CGMCC 1.12397</strain>
    </source>
</reference>
<evidence type="ECO:0000313" key="3">
    <source>
        <dbReference type="EMBL" id="RDI69684.1"/>
    </source>
</evidence>
<dbReference type="RefSeq" id="WP_092539215.1">
    <property type="nucleotide sequence ID" value="NZ_FNKQ01000006.1"/>
</dbReference>
<dbReference type="InterPro" id="IPR002881">
    <property type="entry name" value="DUF58"/>
</dbReference>
<feature type="region of interest" description="Disordered" evidence="1">
    <location>
        <begin position="468"/>
        <end position="488"/>
    </location>
</feature>
<dbReference type="OrthoDB" id="3263at2157"/>
<protein>
    <submittedName>
        <fullName evidence="3">DUF58 domain-containing protein</fullName>
    </submittedName>
    <submittedName>
        <fullName evidence="4">Uncharacterized conserved protein, DUF58 family, contains vWF domain</fullName>
    </submittedName>
</protein>
<accession>A0A1H1GLG2</accession>
<dbReference type="Proteomes" id="UP000199289">
    <property type="component" value="Unassembled WGS sequence"/>
</dbReference>
<dbReference type="PANTHER" id="PTHR33608:SF6">
    <property type="entry name" value="BLL2464 PROTEIN"/>
    <property type="match status" value="1"/>
</dbReference>
<dbReference type="AlphaFoldDB" id="A0A1H1GLG2"/>
<evidence type="ECO:0000313" key="6">
    <source>
        <dbReference type="Proteomes" id="UP000255421"/>
    </source>
</evidence>
<dbReference type="Proteomes" id="UP000255421">
    <property type="component" value="Unassembled WGS sequence"/>
</dbReference>
<evidence type="ECO:0000313" key="4">
    <source>
        <dbReference type="EMBL" id="SDR13716.1"/>
    </source>
</evidence>
<evidence type="ECO:0000256" key="1">
    <source>
        <dbReference type="SAM" id="MobiDB-lite"/>
    </source>
</evidence>
<name>A0A1H1GLG2_9EURY</name>
<sequence>MELTRRGHAVVGTAGTLLLVGALGDRPLAVAGAATLCAWLLVAQHRAAARFVECDDSLSVTVTPARPTLRPKEPGTVAVTVESDEASDLPVSAAVGWPVGVSGEHPTLTLGSGDERRETTCEFSAPLGGRYEIPEVTCTYTDGSGLFEQAVERPERASVVVETASPSDLQVGGEDFAAKMYGDHPSGQSGAGTDVVGIRQYVPGDSVSRIDWNSTARLGDAYVRELEDETAHRTRMFLDRRESMADGRPGRRKSDYLREVLLGIVRLLERNRDPVGLTLIDEDGIRVDTEMREAPRHYGRCRRILNSEGGGDARVGAVRRSEGWTGTPSNAARRIEAKLSRRDDEFAAALRPFFEPFESYTRRFNSDPLFNGLRVKTTAEPARGWTVLCTDDTHPQETREAVKATVREGTLVTVFLTPTVLFDGSHPADDRTYERYADFERFRKQLDAMPGVRAYEVAPGRTREAVLEVGRSRRDTGGQNGGESRART</sequence>
<evidence type="ECO:0000313" key="5">
    <source>
        <dbReference type="Proteomes" id="UP000199289"/>
    </source>
</evidence>
<evidence type="ECO:0000259" key="2">
    <source>
        <dbReference type="Pfam" id="PF01882"/>
    </source>
</evidence>
<reference evidence="3 6" key="3">
    <citation type="submission" date="2018-07" db="EMBL/GenBank/DDBJ databases">
        <title>Genome sequence of extremly halophilic archaeon Halopelagius longus strain BC12-B1.</title>
        <authorList>
            <person name="Zhang X."/>
        </authorList>
    </citation>
    <scope>NUCLEOTIDE SEQUENCE [LARGE SCALE GENOMIC DNA]</scope>
    <source>
        <strain evidence="3 6">BC12-B1</strain>
    </source>
</reference>
<organism evidence="4 5">
    <name type="scientific">Halopelagius longus</name>
    <dbReference type="NCBI Taxonomy" id="1236180"/>
    <lineage>
        <taxon>Archaea</taxon>
        <taxon>Methanobacteriati</taxon>
        <taxon>Methanobacteriota</taxon>
        <taxon>Stenosarchaea group</taxon>
        <taxon>Halobacteria</taxon>
        <taxon>Halobacteriales</taxon>
        <taxon>Haloferacaceae</taxon>
    </lineage>
</organism>
<gene>
    <name evidence="3" type="ORF">DWB78_18105</name>
    <name evidence="4" type="ORF">SAMN05216278_3733</name>
</gene>
<dbReference type="PANTHER" id="PTHR33608">
    <property type="entry name" value="BLL2464 PROTEIN"/>
    <property type="match status" value="1"/>
</dbReference>
<keyword evidence="6" id="KW-1185">Reference proteome</keyword>
<dbReference type="Pfam" id="PF01882">
    <property type="entry name" value="DUF58"/>
    <property type="match status" value="1"/>
</dbReference>
<proteinExistence type="predicted"/>
<dbReference type="EMBL" id="QQST01000004">
    <property type="protein sequence ID" value="RDI69684.1"/>
    <property type="molecule type" value="Genomic_DNA"/>
</dbReference>
<dbReference type="EMBL" id="FNKQ01000006">
    <property type="protein sequence ID" value="SDR13716.1"/>
    <property type="molecule type" value="Genomic_DNA"/>
</dbReference>
<reference evidence="5" key="1">
    <citation type="submission" date="2016-10" db="EMBL/GenBank/DDBJ databases">
        <authorList>
            <person name="Varghese N."/>
            <person name="Submissions S."/>
        </authorList>
    </citation>
    <scope>NUCLEOTIDE SEQUENCE [LARGE SCALE GENOMIC DNA]</scope>
    <source>
        <strain evidence="5">CGMCC 1.12397</strain>
    </source>
</reference>
<feature type="domain" description="DUF58" evidence="2">
    <location>
        <begin position="198"/>
        <end position="285"/>
    </location>
</feature>